<protein>
    <submittedName>
        <fullName evidence="1">Uncharacterized protein</fullName>
    </submittedName>
</protein>
<dbReference type="BioCyc" id="IAGG583356:GHAH-709-MONOMER"/>
<dbReference type="AlphaFoldDB" id="E0ST66"/>
<dbReference type="HOGENOM" id="CLU_2406329_0_0_2"/>
<sequence>MHFEDEAEVFEALVAALNDVDNLSSKLIKALKEVATFVILRGLELGFSPLILADTRSLQICIDYYKHKLLILKDALQMSATCILAIESAQAK</sequence>
<organism evidence="1 2">
    <name type="scientific">Ignisphaera aggregans (strain DSM 17230 / JCM 13409 / AQ1.S1)</name>
    <dbReference type="NCBI Taxonomy" id="583356"/>
    <lineage>
        <taxon>Archaea</taxon>
        <taxon>Thermoproteota</taxon>
        <taxon>Thermoprotei</taxon>
        <taxon>Desulfurococcales</taxon>
        <taxon>Desulfurococcaceae</taxon>
        <taxon>Ignisphaera</taxon>
    </lineage>
</organism>
<keyword evidence="2" id="KW-1185">Reference proteome</keyword>
<evidence type="ECO:0000313" key="1">
    <source>
        <dbReference type="EMBL" id="ADM27543.1"/>
    </source>
</evidence>
<dbReference type="EMBL" id="CP002098">
    <property type="protein sequence ID" value="ADM27543.1"/>
    <property type="molecule type" value="Genomic_DNA"/>
</dbReference>
<evidence type="ECO:0000313" key="2">
    <source>
        <dbReference type="Proteomes" id="UP000001304"/>
    </source>
</evidence>
<gene>
    <name evidence="1" type="ordered locus">Igag_0713</name>
</gene>
<dbReference type="KEGG" id="iag:Igag_0713"/>
<dbReference type="Proteomes" id="UP000001304">
    <property type="component" value="Chromosome"/>
</dbReference>
<proteinExistence type="predicted"/>
<accession>E0ST66</accession>
<dbReference type="STRING" id="583356.Igag_0713"/>
<reference evidence="1 2" key="1">
    <citation type="journal article" date="2010" name="Stand. Genomic Sci.">
        <title>Complete genome sequence of Ignisphaera aggregans type strain (AQ1.S1).</title>
        <authorList>
            <person name="Goker M."/>
            <person name="Held B."/>
            <person name="Lapidus A."/>
            <person name="Nolan M."/>
            <person name="Spring S."/>
            <person name="Yasawong M."/>
            <person name="Lucas S."/>
            <person name="Glavina Del Rio T."/>
            <person name="Tice H."/>
            <person name="Cheng J.F."/>
            <person name="Goodwin L."/>
            <person name="Tapia R."/>
            <person name="Pitluck S."/>
            <person name="Liolios K."/>
            <person name="Ivanova N."/>
            <person name="Mavromatis K."/>
            <person name="Mikhailova N."/>
            <person name="Pati A."/>
            <person name="Chen A."/>
            <person name="Palaniappan K."/>
            <person name="Brambilla E."/>
            <person name="Land M."/>
            <person name="Hauser L."/>
            <person name="Chang Y.J."/>
            <person name="Jeffries C.D."/>
            <person name="Brettin T."/>
            <person name="Detter J.C."/>
            <person name="Han C."/>
            <person name="Rohde M."/>
            <person name="Sikorski J."/>
            <person name="Woyke T."/>
            <person name="Bristow J."/>
            <person name="Eisen J.A."/>
            <person name="Markowitz V."/>
            <person name="Hugenholtz P."/>
            <person name="Kyrpides N.C."/>
            <person name="Klenk H.P."/>
        </authorList>
    </citation>
    <scope>NUCLEOTIDE SEQUENCE [LARGE SCALE GENOMIC DNA]</scope>
    <source>
        <strain evidence="2">DSM 17230 / JCM 13409 / AQ1.S1</strain>
    </source>
</reference>
<name>E0ST66_IGNAA</name>